<name>A0AAP0HC50_9MAGN</name>
<gene>
    <name evidence="1" type="ORF">Syun_031123</name>
</gene>
<sequence length="65" mass="7616">MSFIKEIDELTHYRIKLCQSIETLKHHYINKSSILIFVDRGNLESPCIFVVNDTPFGKYSLLLSR</sequence>
<keyword evidence="2" id="KW-1185">Reference proteome</keyword>
<protein>
    <submittedName>
        <fullName evidence="1">Uncharacterized protein</fullName>
    </submittedName>
</protein>
<accession>A0AAP0HC50</accession>
<reference evidence="1 2" key="1">
    <citation type="submission" date="2024-01" db="EMBL/GenBank/DDBJ databases">
        <title>Genome assemblies of Stephania.</title>
        <authorList>
            <person name="Yang L."/>
        </authorList>
    </citation>
    <scope>NUCLEOTIDE SEQUENCE [LARGE SCALE GENOMIC DNA]</scope>
    <source>
        <strain evidence="1">YNDBR</strain>
        <tissue evidence="1">Leaf</tissue>
    </source>
</reference>
<organism evidence="1 2">
    <name type="scientific">Stephania yunnanensis</name>
    <dbReference type="NCBI Taxonomy" id="152371"/>
    <lineage>
        <taxon>Eukaryota</taxon>
        <taxon>Viridiplantae</taxon>
        <taxon>Streptophyta</taxon>
        <taxon>Embryophyta</taxon>
        <taxon>Tracheophyta</taxon>
        <taxon>Spermatophyta</taxon>
        <taxon>Magnoliopsida</taxon>
        <taxon>Ranunculales</taxon>
        <taxon>Menispermaceae</taxon>
        <taxon>Menispermoideae</taxon>
        <taxon>Cissampelideae</taxon>
        <taxon>Stephania</taxon>
    </lineage>
</organism>
<proteinExistence type="predicted"/>
<comment type="caution">
    <text evidence="1">The sequence shown here is derived from an EMBL/GenBank/DDBJ whole genome shotgun (WGS) entry which is preliminary data.</text>
</comment>
<evidence type="ECO:0000313" key="1">
    <source>
        <dbReference type="EMBL" id="KAK9081344.1"/>
    </source>
</evidence>
<dbReference type="Proteomes" id="UP001420932">
    <property type="component" value="Unassembled WGS sequence"/>
</dbReference>
<dbReference type="AlphaFoldDB" id="A0AAP0HC50"/>
<evidence type="ECO:0000313" key="2">
    <source>
        <dbReference type="Proteomes" id="UP001420932"/>
    </source>
</evidence>
<dbReference type="EMBL" id="JBBNAF010000055">
    <property type="protein sequence ID" value="KAK9081344.1"/>
    <property type="molecule type" value="Genomic_DNA"/>
</dbReference>